<dbReference type="GO" id="GO:0006508">
    <property type="term" value="P:proteolysis"/>
    <property type="evidence" value="ECO:0007669"/>
    <property type="project" value="UniProtKB-KW"/>
</dbReference>
<dbReference type="InterPro" id="IPR001818">
    <property type="entry name" value="Pept_M10_metallopeptidase"/>
</dbReference>
<feature type="binding site" evidence="8">
    <location>
        <position position="179"/>
    </location>
    <ligand>
        <name>Zn(2+)</name>
        <dbReference type="ChEBI" id="CHEBI:29105"/>
        <label>1</label>
    </ligand>
</feature>
<dbReference type="GO" id="GO:0031012">
    <property type="term" value="C:extracellular matrix"/>
    <property type="evidence" value="ECO:0007669"/>
    <property type="project" value="InterPro"/>
</dbReference>
<feature type="domain" description="Peptidase metallopeptidase" evidence="10">
    <location>
        <begin position="111"/>
        <end position="276"/>
    </location>
</feature>
<dbReference type="OMA" id="IMFSHIS"/>
<feature type="binding site" evidence="8">
    <location>
        <position position="202"/>
    </location>
    <ligand>
        <name>Zn(2+)</name>
        <dbReference type="ChEBI" id="CHEBI:29105"/>
        <label>1</label>
    </ligand>
</feature>
<evidence type="ECO:0000256" key="6">
    <source>
        <dbReference type="ARBA" id="ARBA00023049"/>
    </source>
</evidence>
<dbReference type="PANTHER" id="PTHR10201:SF272">
    <property type="entry name" value="METALLOENDOPROTEINASE 5-MMP"/>
    <property type="match status" value="1"/>
</dbReference>
<reference evidence="12" key="1">
    <citation type="journal article" date="2016" name="Nature">
        <title>The genome of the seagrass Zostera marina reveals angiosperm adaptation to the sea.</title>
        <authorList>
            <person name="Olsen J.L."/>
            <person name="Rouze P."/>
            <person name="Verhelst B."/>
            <person name="Lin Y.-C."/>
            <person name="Bayer T."/>
            <person name="Collen J."/>
            <person name="Dattolo E."/>
            <person name="De Paoli E."/>
            <person name="Dittami S."/>
            <person name="Maumus F."/>
            <person name="Michel G."/>
            <person name="Kersting A."/>
            <person name="Lauritano C."/>
            <person name="Lohaus R."/>
            <person name="Toepel M."/>
            <person name="Tonon T."/>
            <person name="Vanneste K."/>
            <person name="Amirebrahimi M."/>
            <person name="Brakel J."/>
            <person name="Bostroem C."/>
            <person name="Chovatia M."/>
            <person name="Grimwood J."/>
            <person name="Jenkins J.W."/>
            <person name="Jueterbock A."/>
            <person name="Mraz A."/>
            <person name="Stam W.T."/>
            <person name="Tice H."/>
            <person name="Bornberg-Bauer E."/>
            <person name="Green P.J."/>
            <person name="Pearson G.A."/>
            <person name="Procaccini G."/>
            <person name="Duarte C.M."/>
            <person name="Schmutz J."/>
            <person name="Reusch T.B.H."/>
            <person name="Van de Peer Y."/>
        </authorList>
    </citation>
    <scope>NUCLEOTIDE SEQUENCE [LARGE SCALE GENOMIC DNA]</scope>
    <source>
        <strain evidence="12">cv. Finnish</strain>
    </source>
</reference>
<accession>A0A0K9PK10</accession>
<feature type="binding site" evidence="8">
    <location>
        <position position="185"/>
    </location>
    <ligand>
        <name>Ca(2+)</name>
        <dbReference type="ChEBI" id="CHEBI:29108"/>
        <label>3</label>
    </ligand>
</feature>
<dbReference type="OrthoDB" id="406838at2759"/>
<keyword evidence="3 8" id="KW-0479">Metal-binding</keyword>
<dbReference type="InterPro" id="IPR021190">
    <property type="entry name" value="Pept_M10A"/>
</dbReference>
<dbReference type="InterPro" id="IPR006026">
    <property type="entry name" value="Peptidase_Metallo"/>
</dbReference>
<proteinExistence type="inferred from homology"/>
<dbReference type="InterPro" id="IPR036365">
    <property type="entry name" value="PGBD-like_sf"/>
</dbReference>
<comment type="caution">
    <text evidence="11">The sequence shown here is derived from an EMBL/GenBank/DDBJ whole genome shotgun (WGS) entry which is preliminary data.</text>
</comment>
<feature type="binding site" evidence="8">
    <location>
        <position position="235"/>
    </location>
    <ligand>
        <name>Zn(2+)</name>
        <dbReference type="ChEBI" id="CHEBI:29105"/>
        <label>2</label>
        <note>catalytic</note>
    </ligand>
</feature>
<dbReference type="GO" id="GO:0008270">
    <property type="term" value="F:zinc ion binding"/>
    <property type="evidence" value="ECO:0007669"/>
    <property type="project" value="InterPro"/>
</dbReference>
<feature type="binding site" evidence="8">
    <location>
        <position position="167"/>
    </location>
    <ligand>
        <name>Ca(2+)</name>
        <dbReference type="ChEBI" id="CHEBI:29108"/>
        <label>2</label>
    </ligand>
</feature>
<feature type="binding site" evidence="8">
    <location>
        <position position="207"/>
    </location>
    <ligand>
        <name>Ca(2+)</name>
        <dbReference type="ChEBI" id="CHEBI:29108"/>
        <label>3</label>
    </ligand>
</feature>
<evidence type="ECO:0000256" key="2">
    <source>
        <dbReference type="ARBA" id="ARBA00022670"/>
    </source>
</evidence>
<keyword evidence="12" id="KW-1185">Reference proteome</keyword>
<evidence type="ECO:0000313" key="12">
    <source>
        <dbReference type="Proteomes" id="UP000036987"/>
    </source>
</evidence>
<dbReference type="SUPFAM" id="SSF55486">
    <property type="entry name" value="Metalloproteases ('zincins'), catalytic domain"/>
    <property type="match status" value="1"/>
</dbReference>
<dbReference type="Pfam" id="PF01471">
    <property type="entry name" value="PG_binding_1"/>
    <property type="match status" value="1"/>
</dbReference>
<dbReference type="STRING" id="29655.A0A0K9PK10"/>
<dbReference type="Pfam" id="PF00413">
    <property type="entry name" value="Peptidase_M10"/>
    <property type="match status" value="1"/>
</dbReference>
<evidence type="ECO:0000313" key="11">
    <source>
        <dbReference type="EMBL" id="KMZ68570.1"/>
    </source>
</evidence>
<feature type="binding site" evidence="8">
    <location>
        <position position="207"/>
    </location>
    <ligand>
        <name>Ca(2+)</name>
        <dbReference type="ChEBI" id="CHEBI:29108"/>
        <label>1</label>
    </ligand>
</feature>
<protein>
    <submittedName>
        <fullName evidence="11">Matrix metalloproteinase-9</fullName>
    </submittedName>
</protein>
<feature type="chain" id="PRO_5005527981" evidence="9">
    <location>
        <begin position="24"/>
        <end position="278"/>
    </location>
</feature>
<sequence length="278" mass="31786">MRTSLLLFVPLFFFSVITIPALTHNPWNISTSSAFGYLPDSSTGFNDKIDTAFISAVLAYQKFFHLNSTGILDHTTVGQMVIPRCGVPDFFPHHRNTTTLHGRDLYSFFDGKPTWPKHKRNLKYYFTSYSTKIRPQTLRKIFARSFSRWERVTLLSFQKVHHPSKADIFLRFYSGNHGDNSPFDGRFGVLAHAFAPTIGELHFDADEIWAVSMSMLRNTPNSIDLESVTTHELGHILGLGHSTFRSAIMYPSISSQRRKINLRQDDIHGIQELYGVKK</sequence>
<dbReference type="PRINTS" id="PR00138">
    <property type="entry name" value="MATRIXIN"/>
</dbReference>
<feature type="binding site" evidence="8">
    <location>
        <position position="177"/>
    </location>
    <ligand>
        <name>Zn(2+)</name>
        <dbReference type="ChEBI" id="CHEBI:29105"/>
        <label>1</label>
    </ligand>
</feature>
<dbReference type="GO" id="GO:0030198">
    <property type="term" value="P:extracellular matrix organization"/>
    <property type="evidence" value="ECO:0000318"/>
    <property type="project" value="GO_Central"/>
</dbReference>
<keyword evidence="5 8" id="KW-0862">Zinc</keyword>
<dbReference type="PANTHER" id="PTHR10201">
    <property type="entry name" value="MATRIX METALLOPROTEINASE"/>
    <property type="match status" value="1"/>
</dbReference>
<keyword evidence="6" id="KW-0482">Metalloprotease</keyword>
<keyword evidence="8" id="KW-0106">Calcium</keyword>
<dbReference type="InterPro" id="IPR024079">
    <property type="entry name" value="MetalloPept_cat_dom_sf"/>
</dbReference>
<feature type="binding site" evidence="8">
    <location>
        <position position="184"/>
    </location>
    <ligand>
        <name>Ca(2+)</name>
        <dbReference type="ChEBI" id="CHEBI:29108"/>
        <label>3</label>
    </ligand>
</feature>
<dbReference type="Gene3D" id="3.40.390.10">
    <property type="entry name" value="Collagenase (Catalytic Domain)"/>
    <property type="match status" value="1"/>
</dbReference>
<feature type="active site" evidence="7">
    <location>
        <position position="232"/>
    </location>
</feature>
<evidence type="ECO:0000256" key="8">
    <source>
        <dbReference type="PIRSR" id="PIRSR621190-2"/>
    </source>
</evidence>
<dbReference type="InterPro" id="IPR002477">
    <property type="entry name" value="Peptidoglycan-bd-like"/>
</dbReference>
<comment type="cofactor">
    <cofactor evidence="8">
        <name>Zn(2+)</name>
        <dbReference type="ChEBI" id="CHEBI:29105"/>
    </cofactor>
    <text evidence="8">Binds 2 Zn(2+) ions per subunit.</text>
</comment>
<feature type="binding site" evidence="8">
    <location>
        <position position="204"/>
    </location>
    <ligand>
        <name>Ca(2+)</name>
        <dbReference type="ChEBI" id="CHEBI:29108"/>
        <label>3</label>
    </ligand>
</feature>
<dbReference type="Proteomes" id="UP000036987">
    <property type="component" value="Unassembled WGS sequence"/>
</dbReference>
<dbReference type="SUPFAM" id="SSF47090">
    <property type="entry name" value="PGBD-like"/>
    <property type="match status" value="1"/>
</dbReference>
<evidence type="ECO:0000256" key="4">
    <source>
        <dbReference type="ARBA" id="ARBA00022801"/>
    </source>
</evidence>
<keyword evidence="9" id="KW-0732">Signal</keyword>
<dbReference type="CDD" id="cd04278">
    <property type="entry name" value="ZnMc_MMP"/>
    <property type="match status" value="1"/>
</dbReference>
<evidence type="ECO:0000259" key="10">
    <source>
        <dbReference type="SMART" id="SM00235"/>
    </source>
</evidence>
<evidence type="ECO:0000256" key="5">
    <source>
        <dbReference type="ARBA" id="ARBA00022833"/>
    </source>
</evidence>
<evidence type="ECO:0000256" key="3">
    <source>
        <dbReference type="ARBA" id="ARBA00022723"/>
    </source>
</evidence>
<keyword evidence="2" id="KW-0645">Protease</keyword>
<dbReference type="InterPro" id="IPR033739">
    <property type="entry name" value="M10A_MMP"/>
</dbReference>
<comment type="cofactor">
    <cofactor evidence="8">
        <name>Ca(2+)</name>
        <dbReference type="ChEBI" id="CHEBI:29108"/>
    </cofactor>
    <text evidence="8">Can bind about 5 Ca(2+) ions per subunit.</text>
</comment>
<feature type="binding site" evidence="8">
    <location>
        <position position="231"/>
    </location>
    <ligand>
        <name>Zn(2+)</name>
        <dbReference type="ChEBI" id="CHEBI:29105"/>
        <label>2</label>
        <note>catalytic</note>
    </ligand>
</feature>
<organism evidence="11 12">
    <name type="scientific">Zostera marina</name>
    <name type="common">Eelgrass</name>
    <dbReference type="NCBI Taxonomy" id="29655"/>
    <lineage>
        <taxon>Eukaryota</taxon>
        <taxon>Viridiplantae</taxon>
        <taxon>Streptophyta</taxon>
        <taxon>Embryophyta</taxon>
        <taxon>Tracheophyta</taxon>
        <taxon>Spermatophyta</taxon>
        <taxon>Magnoliopsida</taxon>
        <taxon>Liliopsida</taxon>
        <taxon>Zosteraceae</taxon>
        <taxon>Zostera</taxon>
    </lineage>
</organism>
<evidence type="ECO:0000256" key="1">
    <source>
        <dbReference type="ARBA" id="ARBA00009614"/>
    </source>
</evidence>
<dbReference type="AlphaFoldDB" id="A0A0K9PK10"/>
<dbReference type="SMART" id="SM00235">
    <property type="entry name" value="ZnMc"/>
    <property type="match status" value="1"/>
</dbReference>
<evidence type="ECO:0000256" key="9">
    <source>
        <dbReference type="SAM" id="SignalP"/>
    </source>
</evidence>
<comment type="similarity">
    <text evidence="1">Belongs to the peptidase M10A family. Matrix metalloproteinases (MMPs) subfamily.</text>
</comment>
<keyword evidence="4" id="KW-0378">Hydrolase</keyword>
<feature type="binding site" evidence="8">
    <location>
        <position position="192"/>
    </location>
    <ligand>
        <name>Zn(2+)</name>
        <dbReference type="ChEBI" id="CHEBI:29105"/>
        <label>1</label>
    </ligand>
</feature>
<dbReference type="EMBL" id="LFYR01000834">
    <property type="protein sequence ID" value="KMZ68570.1"/>
    <property type="molecule type" value="Genomic_DNA"/>
</dbReference>
<dbReference type="GO" id="GO:0030574">
    <property type="term" value="P:collagen catabolic process"/>
    <property type="evidence" value="ECO:0000318"/>
    <property type="project" value="GO_Central"/>
</dbReference>
<name>A0A0K9PK10_ZOSMR</name>
<dbReference type="GO" id="GO:0004222">
    <property type="term" value="F:metalloendopeptidase activity"/>
    <property type="evidence" value="ECO:0000318"/>
    <property type="project" value="GO_Central"/>
</dbReference>
<feature type="binding site" description="in inhibited form" evidence="8">
    <location>
        <position position="85"/>
    </location>
    <ligand>
        <name>Zn(2+)</name>
        <dbReference type="ChEBI" id="CHEBI:29105"/>
        <label>2</label>
        <note>catalytic</note>
    </ligand>
</feature>
<evidence type="ECO:0000256" key="7">
    <source>
        <dbReference type="PIRSR" id="PIRSR621190-1"/>
    </source>
</evidence>
<feature type="binding site" evidence="8">
    <location>
        <position position="241"/>
    </location>
    <ligand>
        <name>Zn(2+)</name>
        <dbReference type="ChEBI" id="CHEBI:29105"/>
        <label>2</label>
        <note>catalytic</note>
    </ligand>
</feature>
<feature type="signal peptide" evidence="9">
    <location>
        <begin position="1"/>
        <end position="23"/>
    </location>
</feature>
<gene>
    <name evidence="11" type="ORF">ZOSMA_237G00310</name>
</gene>
<feature type="binding site" evidence="8">
    <location>
        <position position="249"/>
    </location>
    <ligand>
        <name>Zn(2+)</name>
        <dbReference type="ChEBI" id="CHEBI:29105"/>
        <label>2</label>
        <note>catalytic</note>
    </ligand>
</feature>